<dbReference type="EMBL" id="MSFM01000002">
    <property type="protein sequence ID" value="PKY07089.1"/>
    <property type="molecule type" value="Genomic_DNA"/>
</dbReference>
<evidence type="ECO:0000313" key="5">
    <source>
        <dbReference type="Proteomes" id="UP000234254"/>
    </source>
</evidence>
<dbReference type="GeneID" id="36547446"/>
<accession>A0A2I1DB41</accession>
<keyword evidence="2" id="KW-0597">Phosphoprotein</keyword>
<dbReference type="InterPro" id="IPR051414">
    <property type="entry name" value="Adenylate-forming_Reductase"/>
</dbReference>
<feature type="domain" description="AMP-dependent synthetase/ligase" evidence="3">
    <location>
        <begin position="32"/>
        <end position="323"/>
    </location>
</feature>
<evidence type="ECO:0000259" key="3">
    <source>
        <dbReference type="Pfam" id="PF00501"/>
    </source>
</evidence>
<gene>
    <name evidence="4" type="ORF">P168DRAFT_315613</name>
</gene>
<protein>
    <submittedName>
        <fullName evidence="4">Acetyl-CoA synthetase-like protein</fullName>
    </submittedName>
</protein>
<evidence type="ECO:0000256" key="2">
    <source>
        <dbReference type="ARBA" id="ARBA00022553"/>
    </source>
</evidence>
<keyword evidence="1" id="KW-0596">Phosphopantetheine</keyword>
<dbReference type="SUPFAM" id="SSF56801">
    <property type="entry name" value="Acetyl-CoA synthetase-like"/>
    <property type="match status" value="1"/>
</dbReference>
<proteinExistence type="predicted"/>
<keyword evidence="5" id="KW-1185">Reference proteome</keyword>
<dbReference type="Pfam" id="PF00501">
    <property type="entry name" value="AMP-binding"/>
    <property type="match status" value="1"/>
</dbReference>
<comment type="caution">
    <text evidence="4">The sequence shown here is derived from an EMBL/GenBank/DDBJ whole genome shotgun (WGS) entry which is preliminary data.</text>
</comment>
<reference evidence="4" key="1">
    <citation type="submission" date="2016-12" db="EMBL/GenBank/DDBJ databases">
        <title>The genomes of Aspergillus section Nigri reveals drivers in fungal speciation.</title>
        <authorList>
            <consortium name="DOE Joint Genome Institute"/>
            <person name="Vesth T.C."/>
            <person name="Nybo J."/>
            <person name="Theobald S."/>
            <person name="Brandl J."/>
            <person name="Frisvad J.C."/>
            <person name="Nielsen K.F."/>
            <person name="Lyhne E.K."/>
            <person name="Kogle M.E."/>
            <person name="Kuo A."/>
            <person name="Riley R."/>
            <person name="Clum A."/>
            <person name="Nolan M."/>
            <person name="Lipzen A."/>
            <person name="Salamov A."/>
            <person name="Henrissat B."/>
            <person name="Wiebenga A."/>
            <person name="De vries R.P."/>
            <person name="Grigoriev I.V."/>
            <person name="Mortensen U.H."/>
            <person name="Andersen M.R."/>
            <person name="Baker S.E."/>
        </authorList>
    </citation>
    <scope>NUCLEOTIDE SEQUENCE</scope>
    <source>
        <strain evidence="4">IBT 28561</strain>
    </source>
</reference>
<dbReference type="Gene3D" id="3.40.50.12780">
    <property type="entry name" value="N-terminal domain of ligase-like"/>
    <property type="match status" value="1"/>
</dbReference>
<dbReference type="RefSeq" id="XP_024695683.1">
    <property type="nucleotide sequence ID" value="XM_024839922.1"/>
</dbReference>
<dbReference type="AlphaFoldDB" id="A0A2I1DB41"/>
<name>A0A2I1DB41_ASPC2</name>
<sequence length="431" mass="47800">MRTFTEVVNQLAAEQSDGLWVRAGASNKGVLAWNPITWSQLARAVDYVLHWMETRHGPTAENETVAYMGISYVRYPIIIFAMKTGCKIHLTSPHNPQDAQVHFLDLTRCTEFVDTPQFAAQMQALAMSHAELNPVEILWLDDILHHEPSSALYDSFRRPRENGIALILHPRGSTGLPKPILIYTGALAAMNTTTSMSAPSGRLNMHDELFAPKPTVSMLPLFHIMRITVLVHSICHQGPLAILLPRQLASTDLLISAFMQNKPRAAAFTPSVIEEICNMPNDLETLSTLDYVSYSDAPLARSCGDQTAQLTNLQVCIGRTEFLNAPNYLTQEPRDQEYIEWSADTGSVIDPATERSFRMVIQDEHMVRKSDGVDAPTGLAGIEGMVRAALRACLGSSDREYTDDDDDEIFVGAFDSLRVLALSNILLSLFL</sequence>
<dbReference type="InterPro" id="IPR042099">
    <property type="entry name" value="ANL_N_sf"/>
</dbReference>
<dbReference type="VEuPathDB" id="FungiDB:P168DRAFT_315613"/>
<dbReference type="PANTHER" id="PTHR43439:SF2">
    <property type="entry name" value="ENZYME, PUTATIVE (JCVI)-RELATED"/>
    <property type="match status" value="1"/>
</dbReference>
<evidence type="ECO:0000256" key="1">
    <source>
        <dbReference type="ARBA" id="ARBA00022450"/>
    </source>
</evidence>
<dbReference type="InterPro" id="IPR000873">
    <property type="entry name" value="AMP-dep_synth/lig_dom"/>
</dbReference>
<dbReference type="PANTHER" id="PTHR43439">
    <property type="entry name" value="PHENYLACETATE-COENZYME A LIGASE"/>
    <property type="match status" value="1"/>
</dbReference>
<evidence type="ECO:0000313" key="4">
    <source>
        <dbReference type="EMBL" id="PKY07089.1"/>
    </source>
</evidence>
<organism evidence="4 5">
    <name type="scientific">Aspergillus campestris (strain IBT 28561)</name>
    <dbReference type="NCBI Taxonomy" id="1392248"/>
    <lineage>
        <taxon>Eukaryota</taxon>
        <taxon>Fungi</taxon>
        <taxon>Dikarya</taxon>
        <taxon>Ascomycota</taxon>
        <taxon>Pezizomycotina</taxon>
        <taxon>Eurotiomycetes</taxon>
        <taxon>Eurotiomycetidae</taxon>
        <taxon>Eurotiales</taxon>
        <taxon>Aspergillaceae</taxon>
        <taxon>Aspergillus</taxon>
        <taxon>Aspergillus subgen. Circumdati</taxon>
    </lineage>
</organism>
<dbReference type="OrthoDB" id="429813at2759"/>
<dbReference type="Proteomes" id="UP000234254">
    <property type="component" value="Unassembled WGS sequence"/>
</dbReference>